<organism evidence="2 3">
    <name type="scientific">Saguinus oedipus</name>
    <name type="common">Cotton-top tamarin</name>
    <name type="synonym">Oedipomidas oedipus</name>
    <dbReference type="NCBI Taxonomy" id="9490"/>
    <lineage>
        <taxon>Eukaryota</taxon>
        <taxon>Metazoa</taxon>
        <taxon>Chordata</taxon>
        <taxon>Craniata</taxon>
        <taxon>Vertebrata</taxon>
        <taxon>Euteleostomi</taxon>
        <taxon>Mammalia</taxon>
        <taxon>Eutheria</taxon>
        <taxon>Euarchontoglires</taxon>
        <taxon>Primates</taxon>
        <taxon>Haplorrhini</taxon>
        <taxon>Platyrrhini</taxon>
        <taxon>Cebidae</taxon>
        <taxon>Callitrichinae</taxon>
        <taxon>Saguinus</taxon>
    </lineage>
</organism>
<feature type="region of interest" description="Disordered" evidence="1">
    <location>
        <begin position="1"/>
        <end position="96"/>
    </location>
</feature>
<reference evidence="2 3" key="1">
    <citation type="submission" date="2023-05" db="EMBL/GenBank/DDBJ databases">
        <title>B98-5 Cell Line De Novo Hybrid Assembly: An Optical Mapping Approach.</title>
        <authorList>
            <person name="Kananen K."/>
            <person name="Auerbach J.A."/>
            <person name="Kautto E."/>
            <person name="Blachly J.S."/>
        </authorList>
    </citation>
    <scope>NUCLEOTIDE SEQUENCE [LARGE SCALE GENOMIC DNA]</scope>
    <source>
        <strain evidence="2">B95-8</strain>
        <tissue evidence="2">Cell line</tissue>
    </source>
</reference>
<protein>
    <submittedName>
        <fullName evidence="2">Uncharacterized protein</fullName>
    </submittedName>
</protein>
<keyword evidence="3" id="KW-1185">Reference proteome</keyword>
<feature type="region of interest" description="Disordered" evidence="1">
    <location>
        <begin position="169"/>
        <end position="207"/>
    </location>
</feature>
<gene>
    <name evidence="2" type="ORF">P7K49_027662</name>
</gene>
<dbReference type="EMBL" id="JASSZA010000014">
    <property type="protein sequence ID" value="KAK2093924.1"/>
    <property type="molecule type" value="Genomic_DNA"/>
</dbReference>
<comment type="caution">
    <text evidence="2">The sequence shown here is derived from an EMBL/GenBank/DDBJ whole genome shotgun (WGS) entry which is preliminary data.</text>
</comment>
<feature type="compositionally biased region" description="Low complexity" evidence="1">
    <location>
        <begin position="42"/>
        <end position="69"/>
    </location>
</feature>
<evidence type="ECO:0000313" key="3">
    <source>
        <dbReference type="Proteomes" id="UP001266305"/>
    </source>
</evidence>
<dbReference type="Proteomes" id="UP001266305">
    <property type="component" value="Unassembled WGS sequence"/>
</dbReference>
<feature type="compositionally biased region" description="Basic and acidic residues" evidence="1">
    <location>
        <begin position="184"/>
        <end position="207"/>
    </location>
</feature>
<name>A0ABQ9UAV8_SAGOE</name>
<evidence type="ECO:0000256" key="1">
    <source>
        <dbReference type="SAM" id="MobiDB-lite"/>
    </source>
</evidence>
<evidence type="ECO:0000313" key="2">
    <source>
        <dbReference type="EMBL" id="KAK2093924.1"/>
    </source>
</evidence>
<proteinExistence type="predicted"/>
<accession>A0ABQ9UAV8</accession>
<sequence>MHSVTSSLPGSLAATPPPLRRLGSGNPWGRSAWLPPPPGPSPDSIRSQAARSQPAQARAPAMSSPPSASTLTPHGRSRPTPQRLPEGKGGEALHPGSQVADGLVFRVPLLFPWMPGTLNCEPGHPLPPGPPSYPSATSFRLHLSLCRRQHAPAARPHWLGSLLRAPPLSSHGHRGRVLSTQPPRRPDWLGETKGGARDDGRDWAGWT</sequence>